<evidence type="ECO:0000313" key="2">
    <source>
        <dbReference type="Proteomes" id="UP000494363"/>
    </source>
</evidence>
<keyword evidence="2" id="KW-1185">Reference proteome</keyword>
<evidence type="ECO:0000313" key="1">
    <source>
        <dbReference type="EMBL" id="CAB3774452.1"/>
    </source>
</evidence>
<dbReference type="Proteomes" id="UP000494363">
    <property type="component" value="Unassembled WGS sequence"/>
</dbReference>
<gene>
    <name evidence="1" type="ORF">LMG29542_07829</name>
</gene>
<name>A0A6J5F9Y1_9BURK</name>
<evidence type="ECO:0008006" key="3">
    <source>
        <dbReference type="Google" id="ProtNLM"/>
    </source>
</evidence>
<sequence>MSAACAVNPSGAFGFAMCEGGLSGELFVTLSRQLMFNRKKAVHLIVDGLPAHKKVVVRDYVASTWTESHARALLLQAPICPVCFRLMSKAAS</sequence>
<accession>A0A6J5F9Y1</accession>
<proteinExistence type="predicted"/>
<reference evidence="1 2" key="1">
    <citation type="submission" date="2020-04" db="EMBL/GenBank/DDBJ databases">
        <authorList>
            <person name="De Canck E."/>
        </authorList>
    </citation>
    <scope>NUCLEOTIDE SEQUENCE [LARGE SCALE GENOMIC DNA]</scope>
    <source>
        <strain evidence="1 2">LMG 29542</strain>
    </source>
</reference>
<protein>
    <recommendedName>
        <fullName evidence="3">Tc1-like transposase DDE domain-containing protein</fullName>
    </recommendedName>
</protein>
<organism evidence="1 2">
    <name type="scientific">Paraburkholderia humisilvae</name>
    <dbReference type="NCBI Taxonomy" id="627669"/>
    <lineage>
        <taxon>Bacteria</taxon>
        <taxon>Pseudomonadati</taxon>
        <taxon>Pseudomonadota</taxon>
        <taxon>Betaproteobacteria</taxon>
        <taxon>Burkholderiales</taxon>
        <taxon>Burkholderiaceae</taxon>
        <taxon>Paraburkholderia</taxon>
    </lineage>
</organism>
<dbReference type="EMBL" id="CADIKH010000118">
    <property type="protein sequence ID" value="CAB3774452.1"/>
    <property type="molecule type" value="Genomic_DNA"/>
</dbReference>
<dbReference type="AlphaFoldDB" id="A0A6J5F9Y1"/>